<dbReference type="Proteomes" id="UP001165960">
    <property type="component" value="Unassembled WGS sequence"/>
</dbReference>
<evidence type="ECO:0000313" key="1">
    <source>
        <dbReference type="EMBL" id="KAJ9090515.1"/>
    </source>
</evidence>
<protein>
    <submittedName>
        <fullName evidence="1">Uncharacterized protein</fullName>
    </submittedName>
</protein>
<organism evidence="1 2">
    <name type="scientific">Entomophthora muscae</name>
    <dbReference type="NCBI Taxonomy" id="34485"/>
    <lineage>
        <taxon>Eukaryota</taxon>
        <taxon>Fungi</taxon>
        <taxon>Fungi incertae sedis</taxon>
        <taxon>Zoopagomycota</taxon>
        <taxon>Entomophthoromycotina</taxon>
        <taxon>Entomophthoromycetes</taxon>
        <taxon>Entomophthorales</taxon>
        <taxon>Entomophthoraceae</taxon>
        <taxon>Entomophthora</taxon>
    </lineage>
</organism>
<keyword evidence="2" id="KW-1185">Reference proteome</keyword>
<accession>A0ACC2UUD9</accession>
<dbReference type="EMBL" id="QTSX02000003">
    <property type="protein sequence ID" value="KAJ9090515.1"/>
    <property type="molecule type" value="Genomic_DNA"/>
</dbReference>
<gene>
    <name evidence="1" type="ORF">DSO57_1001486</name>
</gene>
<proteinExistence type="predicted"/>
<reference evidence="1" key="1">
    <citation type="submission" date="2022-04" db="EMBL/GenBank/DDBJ databases">
        <title>Genome of the entomopathogenic fungus Entomophthora muscae.</title>
        <authorList>
            <person name="Elya C."/>
            <person name="Lovett B.R."/>
            <person name="Lee E."/>
            <person name="Macias A.M."/>
            <person name="Hajek A.E."/>
            <person name="De Bivort B.L."/>
            <person name="Kasson M.T."/>
            <person name="De Fine Licht H.H."/>
            <person name="Stajich J.E."/>
        </authorList>
    </citation>
    <scope>NUCLEOTIDE SEQUENCE</scope>
    <source>
        <strain evidence="1">Berkeley</strain>
    </source>
</reference>
<evidence type="ECO:0000313" key="2">
    <source>
        <dbReference type="Proteomes" id="UP001165960"/>
    </source>
</evidence>
<sequence length="166" mass="18648">MKIPYLVRRSTTTRIPVLPWLLGSSTMKSAKMDDHEQREIGSFGSIRVRRSTRIPSSAEQRWALEEASRARTQEIIGGSKSPNPSRESRQAAKESAWEHTQEGPNPPKELCALVQWEGEALGVQFLGGLRNRFRGKLFKVITCEALNKILTGDKEVLSASKNVFKK</sequence>
<comment type="caution">
    <text evidence="1">The sequence shown here is derived from an EMBL/GenBank/DDBJ whole genome shotgun (WGS) entry which is preliminary data.</text>
</comment>
<name>A0ACC2UUD9_9FUNG</name>